<dbReference type="InterPro" id="IPR006314">
    <property type="entry name" value="Dyp_peroxidase"/>
</dbReference>
<evidence type="ECO:0000256" key="6">
    <source>
        <dbReference type="ARBA" id="ARBA00023004"/>
    </source>
</evidence>
<evidence type="ECO:0000256" key="1">
    <source>
        <dbReference type="ARBA" id="ARBA00001970"/>
    </source>
</evidence>
<dbReference type="SUPFAM" id="SSF54909">
    <property type="entry name" value="Dimeric alpha+beta barrel"/>
    <property type="match status" value="1"/>
</dbReference>
<dbReference type="GO" id="GO:0005829">
    <property type="term" value="C:cytosol"/>
    <property type="evidence" value="ECO:0007669"/>
    <property type="project" value="TreeGrafter"/>
</dbReference>
<feature type="region of interest" description="Disordered" evidence="7">
    <location>
        <begin position="132"/>
        <end position="151"/>
    </location>
</feature>
<keyword evidence="6" id="KW-0408">Iron</keyword>
<keyword evidence="2" id="KW-0575">Peroxidase</keyword>
<evidence type="ECO:0000256" key="4">
    <source>
        <dbReference type="ARBA" id="ARBA00022723"/>
    </source>
</evidence>
<dbReference type="AlphaFoldDB" id="A0A2G8SPL3"/>
<comment type="caution">
    <text evidence="8">The sequence shown here is derived from an EMBL/GenBank/DDBJ whole genome shotgun (WGS) entry which is preliminary data.</text>
</comment>
<dbReference type="STRING" id="1077348.A0A2G8SPL3"/>
<reference evidence="8 9" key="1">
    <citation type="journal article" date="2015" name="Sci. Rep.">
        <title>Chromosome-level genome map provides insights into diverse defense mechanisms in the medicinal fungus Ganoderma sinense.</title>
        <authorList>
            <person name="Zhu Y."/>
            <person name="Xu J."/>
            <person name="Sun C."/>
            <person name="Zhou S."/>
            <person name="Xu H."/>
            <person name="Nelson D.R."/>
            <person name="Qian J."/>
            <person name="Song J."/>
            <person name="Luo H."/>
            <person name="Xiang L."/>
            <person name="Li Y."/>
            <person name="Xu Z."/>
            <person name="Ji A."/>
            <person name="Wang L."/>
            <person name="Lu S."/>
            <person name="Hayward A."/>
            <person name="Sun W."/>
            <person name="Li X."/>
            <person name="Schwartz D.C."/>
            <person name="Wang Y."/>
            <person name="Chen S."/>
        </authorList>
    </citation>
    <scope>NUCLEOTIDE SEQUENCE [LARGE SCALE GENOMIC DNA]</scope>
    <source>
        <strain evidence="8 9">ZZ0214-1</strain>
    </source>
</reference>
<evidence type="ECO:0000256" key="5">
    <source>
        <dbReference type="ARBA" id="ARBA00023002"/>
    </source>
</evidence>
<dbReference type="GO" id="GO:0004601">
    <property type="term" value="F:peroxidase activity"/>
    <property type="evidence" value="ECO:0007669"/>
    <property type="project" value="UniProtKB-KW"/>
</dbReference>
<dbReference type="EMBL" id="AYKW01000003">
    <property type="protein sequence ID" value="PIL35707.1"/>
    <property type="molecule type" value="Genomic_DNA"/>
</dbReference>
<comment type="cofactor">
    <cofactor evidence="1">
        <name>heme b</name>
        <dbReference type="ChEBI" id="CHEBI:60344"/>
    </cofactor>
</comment>
<evidence type="ECO:0000313" key="9">
    <source>
        <dbReference type="Proteomes" id="UP000230002"/>
    </source>
</evidence>
<dbReference type="PROSITE" id="PS51404">
    <property type="entry name" value="DYP_PEROXIDASE"/>
    <property type="match status" value="1"/>
</dbReference>
<feature type="compositionally biased region" description="Polar residues" evidence="7">
    <location>
        <begin position="137"/>
        <end position="146"/>
    </location>
</feature>
<feature type="region of interest" description="Disordered" evidence="7">
    <location>
        <begin position="183"/>
        <end position="208"/>
    </location>
</feature>
<keyword evidence="4" id="KW-0479">Metal-binding</keyword>
<keyword evidence="3" id="KW-0349">Heme</keyword>
<dbReference type="GO" id="GO:0020037">
    <property type="term" value="F:heme binding"/>
    <property type="evidence" value="ECO:0007669"/>
    <property type="project" value="InterPro"/>
</dbReference>
<keyword evidence="9" id="KW-1185">Reference proteome</keyword>
<accession>A0A2G8SPL3</accession>
<name>A0A2G8SPL3_9APHY</name>
<dbReference type="Proteomes" id="UP000230002">
    <property type="component" value="Unassembled WGS sequence"/>
</dbReference>
<protein>
    <submittedName>
        <fullName evidence="8">Uncharacterized protein</fullName>
    </submittedName>
</protein>
<dbReference type="PANTHER" id="PTHR30521:SF4">
    <property type="entry name" value="DEFERROCHELATASE"/>
    <property type="match status" value="1"/>
</dbReference>
<dbReference type="GO" id="GO:0046872">
    <property type="term" value="F:metal ion binding"/>
    <property type="evidence" value="ECO:0007669"/>
    <property type="project" value="UniProtKB-KW"/>
</dbReference>
<keyword evidence="5" id="KW-0560">Oxidoreductase</keyword>
<gene>
    <name evidence="8" type="ORF">GSI_02437</name>
</gene>
<evidence type="ECO:0000256" key="3">
    <source>
        <dbReference type="ARBA" id="ARBA00022617"/>
    </source>
</evidence>
<dbReference type="InterPro" id="IPR011008">
    <property type="entry name" value="Dimeric_a/b-barrel"/>
</dbReference>
<evidence type="ECO:0000256" key="7">
    <source>
        <dbReference type="SAM" id="MobiDB-lite"/>
    </source>
</evidence>
<sequence>MNRKLLHQRYGAPGHRTPLFSFQGFLDGISQPAVKDFDNKPNPGQKAVPQLGVILCGREHDVDANDNDWTQTTTTSPSLALSGPWTEVSSLSDRRRRYLFQLVPEFDSFLKASANPLKGHTADLLEAGRDPLRDKNFQYNSPTNPKTQDRYPCARHTRKVNPRANLEALGFFAESRHIIRPGIPLGPEVTAEETSNGKAEKGRLGEHPGFPLEKPVTPGFDPIVGQNNNVPDGVGPRSMSGANPKGQSATLKLRCISRIYVEWVVPRGGEYFFSPSIPALRTFALA</sequence>
<dbReference type="OrthoDB" id="3207336at2759"/>
<evidence type="ECO:0000313" key="8">
    <source>
        <dbReference type="EMBL" id="PIL35707.1"/>
    </source>
</evidence>
<evidence type="ECO:0000256" key="2">
    <source>
        <dbReference type="ARBA" id="ARBA00022559"/>
    </source>
</evidence>
<dbReference type="PANTHER" id="PTHR30521">
    <property type="entry name" value="DEFERROCHELATASE/PEROXIDASE"/>
    <property type="match status" value="1"/>
</dbReference>
<organism evidence="8 9">
    <name type="scientific">Ganoderma sinense ZZ0214-1</name>
    <dbReference type="NCBI Taxonomy" id="1077348"/>
    <lineage>
        <taxon>Eukaryota</taxon>
        <taxon>Fungi</taxon>
        <taxon>Dikarya</taxon>
        <taxon>Basidiomycota</taxon>
        <taxon>Agaricomycotina</taxon>
        <taxon>Agaricomycetes</taxon>
        <taxon>Polyporales</taxon>
        <taxon>Polyporaceae</taxon>
        <taxon>Ganoderma</taxon>
    </lineage>
</organism>
<proteinExistence type="predicted"/>